<dbReference type="RefSeq" id="WP_008635451.1">
    <property type="nucleotide sequence ID" value="NZ_AFXZ01000009.1"/>
</dbReference>
<dbReference type="PATRIC" id="fig|1046627.3.peg.717"/>
<organism evidence="1 2">
    <name type="scientific">Bizionia argentinensis JUB59</name>
    <dbReference type="NCBI Taxonomy" id="1046627"/>
    <lineage>
        <taxon>Bacteria</taxon>
        <taxon>Pseudomonadati</taxon>
        <taxon>Bacteroidota</taxon>
        <taxon>Flavobacteriia</taxon>
        <taxon>Flavobacteriales</taxon>
        <taxon>Flavobacteriaceae</taxon>
        <taxon>Bizionia</taxon>
    </lineage>
</organism>
<dbReference type="EMBL" id="AFXZ01000009">
    <property type="protein sequence ID" value="EGV44310.1"/>
    <property type="molecule type" value="Genomic_DNA"/>
</dbReference>
<reference evidence="1 2" key="1">
    <citation type="journal article" date="2008" name="Int. J. Syst. Evol. Microbiol.">
        <title>Bizionia argentinensis sp. nov., isolated from surface marine water in Antarctica.</title>
        <authorList>
            <person name="Bercovich A."/>
            <person name="Vazquez S.C."/>
            <person name="Yankilevich P."/>
            <person name="Coria S.H."/>
            <person name="Foti M."/>
            <person name="Hernandez E."/>
            <person name="Vidal A."/>
            <person name="Ruberto L."/>
            <person name="Melo C."/>
            <person name="Marenssi S."/>
            <person name="Criscuolo M."/>
            <person name="Memoli M."/>
            <person name="Arguelles M."/>
            <person name="Mac Cormack W.P."/>
        </authorList>
    </citation>
    <scope>NUCLEOTIDE SEQUENCE [LARGE SCALE GENOMIC DNA]</scope>
    <source>
        <strain evidence="1 2">JUB59</strain>
    </source>
</reference>
<protein>
    <recommendedName>
        <fullName evidence="3">WbqC family protein</fullName>
    </recommendedName>
</protein>
<dbReference type="STRING" id="1046627.BZARG_683"/>
<sequence length="206" mass="24334">MKLLIHPTYLPNIAHFVAISQAKTVTFETADNFQKQTYRNRTYIYAANGKLSLNTPVIHTQKERQHYINVQACNEENWQRNHWKSLETAYRTSPFFEYYEDELIHLFEEPVSSLFDFNMKCFDTICDCLQLELDIKKTTLFEKEPNTYTDLRYLAKARGQKSPEFEPYTQVFGDKHGYINNLSILDLLFSEGPNAVNYLQSQKAFW</sequence>
<comment type="caution">
    <text evidence="1">The sequence shown here is derived from an EMBL/GenBank/DDBJ whole genome shotgun (WGS) entry which is preliminary data.</text>
</comment>
<evidence type="ECO:0000313" key="2">
    <source>
        <dbReference type="Proteomes" id="UP000003730"/>
    </source>
</evidence>
<dbReference type="Pfam" id="PF08889">
    <property type="entry name" value="WbqC"/>
    <property type="match status" value="1"/>
</dbReference>
<dbReference type="eggNOG" id="COG0224">
    <property type="taxonomic scope" value="Bacteria"/>
</dbReference>
<keyword evidence="2" id="KW-1185">Reference proteome</keyword>
<dbReference type="AlphaFoldDB" id="G2EB01"/>
<evidence type="ECO:0000313" key="1">
    <source>
        <dbReference type="EMBL" id="EGV44310.1"/>
    </source>
</evidence>
<gene>
    <name evidence="1" type="ORF">BZARG_683</name>
</gene>
<dbReference type="Proteomes" id="UP000003730">
    <property type="component" value="Unassembled WGS sequence"/>
</dbReference>
<dbReference type="InterPro" id="IPR014985">
    <property type="entry name" value="WbqC"/>
</dbReference>
<proteinExistence type="predicted"/>
<name>G2EB01_9FLAO</name>
<accession>G2EB01</accession>
<dbReference type="OrthoDB" id="1523452at2"/>
<evidence type="ECO:0008006" key="3">
    <source>
        <dbReference type="Google" id="ProtNLM"/>
    </source>
</evidence>